<keyword evidence="7" id="KW-0378">Hydrolase</keyword>
<keyword evidence="7" id="KW-0645">Protease</keyword>
<dbReference type="RefSeq" id="WP_262308906.1">
    <property type="nucleotide sequence ID" value="NZ_CP106679.1"/>
</dbReference>
<evidence type="ECO:0000313" key="8">
    <source>
        <dbReference type="Proteomes" id="UP001065174"/>
    </source>
</evidence>
<evidence type="ECO:0000313" key="7">
    <source>
        <dbReference type="EMBL" id="UXP31467.1"/>
    </source>
</evidence>
<feature type="transmembrane region" description="Helical" evidence="5">
    <location>
        <begin position="87"/>
        <end position="103"/>
    </location>
</feature>
<gene>
    <name evidence="7" type="ORF">N6H18_14030</name>
</gene>
<evidence type="ECO:0000259" key="6">
    <source>
        <dbReference type="Pfam" id="PF01694"/>
    </source>
</evidence>
<comment type="subcellular location">
    <subcellularLocation>
        <location evidence="1">Membrane</location>
        <topology evidence="1">Multi-pass membrane protein</topology>
    </subcellularLocation>
</comment>
<dbReference type="EMBL" id="CP106679">
    <property type="protein sequence ID" value="UXP31467.1"/>
    <property type="molecule type" value="Genomic_DNA"/>
</dbReference>
<keyword evidence="8" id="KW-1185">Reference proteome</keyword>
<protein>
    <submittedName>
        <fullName evidence="7">Rhomboid family intramembrane serine protease</fullName>
    </submittedName>
</protein>
<evidence type="ECO:0000256" key="4">
    <source>
        <dbReference type="ARBA" id="ARBA00023136"/>
    </source>
</evidence>
<evidence type="ECO:0000256" key="3">
    <source>
        <dbReference type="ARBA" id="ARBA00022989"/>
    </source>
</evidence>
<feature type="transmembrane region" description="Helical" evidence="5">
    <location>
        <begin position="135"/>
        <end position="153"/>
    </location>
</feature>
<feature type="transmembrane region" description="Helical" evidence="5">
    <location>
        <begin position="62"/>
        <end position="80"/>
    </location>
</feature>
<dbReference type="InterPro" id="IPR022764">
    <property type="entry name" value="Peptidase_S54_rhomboid_dom"/>
</dbReference>
<evidence type="ECO:0000256" key="5">
    <source>
        <dbReference type="SAM" id="Phobius"/>
    </source>
</evidence>
<feature type="domain" description="Peptidase S54 rhomboid" evidence="6">
    <location>
        <begin position="51"/>
        <end position="179"/>
    </location>
</feature>
<dbReference type="InterPro" id="IPR035952">
    <property type="entry name" value="Rhomboid-like_sf"/>
</dbReference>
<name>A0ABY6CLX4_9BACT</name>
<dbReference type="Pfam" id="PF01694">
    <property type="entry name" value="Rhomboid"/>
    <property type="match status" value="1"/>
</dbReference>
<dbReference type="Proteomes" id="UP001065174">
    <property type="component" value="Chromosome"/>
</dbReference>
<sequence>MIAKYRSSSVIPFRMAFLMWLSFSYQFYSGHDLGFLGIYPRTLHGLIGIPLSPLVHGNLNHILSNTLPLILLGAVLFHFYSKVAVTVFVNSYWITGLLVWIFGREFYHIGASGMIYGLAFFLMLFGLFRKDRKSLLISIIVVIFYGGLVYGLMPDDPQTSWESHAFGAGVGLAHAFVFRNKRSVG</sequence>
<reference evidence="7" key="1">
    <citation type="submission" date="2022-09" db="EMBL/GenBank/DDBJ databases">
        <title>Comparative genomics and taxonomic characterization of three novel marine species of genus Reichenbachiella exhibiting antioxidant and polysaccharide degradation activities.</title>
        <authorList>
            <person name="Muhammad N."/>
            <person name="Lee Y.-J."/>
            <person name="Ko J."/>
            <person name="Kim S.-G."/>
        </authorList>
    </citation>
    <scope>NUCLEOTIDE SEQUENCE</scope>
    <source>
        <strain evidence="7">BKB1-1</strain>
    </source>
</reference>
<feature type="transmembrane region" description="Helical" evidence="5">
    <location>
        <begin position="12"/>
        <end position="28"/>
    </location>
</feature>
<feature type="transmembrane region" description="Helical" evidence="5">
    <location>
        <begin position="109"/>
        <end position="128"/>
    </location>
</feature>
<keyword evidence="2 5" id="KW-0812">Transmembrane</keyword>
<dbReference type="GO" id="GO:0006508">
    <property type="term" value="P:proteolysis"/>
    <property type="evidence" value="ECO:0007669"/>
    <property type="project" value="UniProtKB-KW"/>
</dbReference>
<organism evidence="7 8">
    <name type="scientific">Reichenbachiella agarivorans</name>
    <dbReference type="NCBI Taxonomy" id="2979464"/>
    <lineage>
        <taxon>Bacteria</taxon>
        <taxon>Pseudomonadati</taxon>
        <taxon>Bacteroidota</taxon>
        <taxon>Cytophagia</taxon>
        <taxon>Cytophagales</taxon>
        <taxon>Reichenbachiellaceae</taxon>
        <taxon>Reichenbachiella</taxon>
    </lineage>
</organism>
<dbReference type="Gene3D" id="1.20.1540.10">
    <property type="entry name" value="Rhomboid-like"/>
    <property type="match status" value="1"/>
</dbReference>
<evidence type="ECO:0000256" key="1">
    <source>
        <dbReference type="ARBA" id="ARBA00004141"/>
    </source>
</evidence>
<accession>A0ABY6CLX4</accession>
<keyword evidence="3 5" id="KW-1133">Transmembrane helix</keyword>
<dbReference type="SUPFAM" id="SSF144091">
    <property type="entry name" value="Rhomboid-like"/>
    <property type="match status" value="1"/>
</dbReference>
<dbReference type="GO" id="GO:0008233">
    <property type="term" value="F:peptidase activity"/>
    <property type="evidence" value="ECO:0007669"/>
    <property type="project" value="UniProtKB-KW"/>
</dbReference>
<evidence type="ECO:0000256" key="2">
    <source>
        <dbReference type="ARBA" id="ARBA00022692"/>
    </source>
</evidence>
<proteinExistence type="predicted"/>
<keyword evidence="4 5" id="KW-0472">Membrane</keyword>